<feature type="compositionally biased region" description="Low complexity" evidence="2">
    <location>
        <begin position="449"/>
        <end position="461"/>
    </location>
</feature>
<dbReference type="EMBL" id="JBBNAE010000005">
    <property type="protein sequence ID" value="KAK9123365.1"/>
    <property type="molecule type" value="Genomic_DNA"/>
</dbReference>
<feature type="compositionally biased region" description="Low complexity" evidence="2">
    <location>
        <begin position="198"/>
        <end position="217"/>
    </location>
</feature>
<dbReference type="GO" id="GO:0016787">
    <property type="term" value="F:hydrolase activity"/>
    <property type="evidence" value="ECO:0007669"/>
    <property type="project" value="UniProtKB-KW"/>
</dbReference>
<dbReference type="GO" id="GO:0043419">
    <property type="term" value="P:urea catabolic process"/>
    <property type="evidence" value="ECO:0007669"/>
    <property type="project" value="InterPro"/>
</dbReference>
<protein>
    <submittedName>
        <fullName evidence="3">Uncharacterized protein</fullName>
    </submittedName>
</protein>
<feature type="compositionally biased region" description="Low complexity" evidence="2">
    <location>
        <begin position="123"/>
        <end position="144"/>
    </location>
</feature>
<dbReference type="Gene3D" id="2.10.150.10">
    <property type="entry name" value="Urease, beta subunit"/>
    <property type="match status" value="1"/>
</dbReference>
<evidence type="ECO:0000313" key="3">
    <source>
        <dbReference type="EMBL" id="KAK9123365.1"/>
    </source>
</evidence>
<dbReference type="AlphaFoldDB" id="A0AAP0IXU6"/>
<gene>
    <name evidence="3" type="ORF">Sjap_012967</name>
</gene>
<feature type="region of interest" description="Disordered" evidence="2">
    <location>
        <begin position="196"/>
        <end position="251"/>
    </location>
</feature>
<feature type="compositionally biased region" description="Acidic residues" evidence="2">
    <location>
        <begin position="475"/>
        <end position="484"/>
    </location>
</feature>
<accession>A0AAP0IXU6</accession>
<comment type="caution">
    <text evidence="3">The sequence shown here is derived from an EMBL/GenBank/DDBJ whole genome shotgun (WGS) entry which is preliminary data.</text>
</comment>
<keyword evidence="4" id="KW-1185">Reference proteome</keyword>
<proteinExistence type="predicted"/>
<feature type="region of interest" description="Disordered" evidence="2">
    <location>
        <begin position="122"/>
        <end position="181"/>
    </location>
</feature>
<dbReference type="SUPFAM" id="SSF51278">
    <property type="entry name" value="Urease, beta-subunit"/>
    <property type="match status" value="1"/>
</dbReference>
<evidence type="ECO:0000313" key="4">
    <source>
        <dbReference type="Proteomes" id="UP001417504"/>
    </source>
</evidence>
<dbReference type="Proteomes" id="UP001417504">
    <property type="component" value="Unassembled WGS sequence"/>
</dbReference>
<name>A0AAP0IXU6_9MAGN</name>
<dbReference type="GO" id="GO:0035550">
    <property type="term" value="C:urease complex"/>
    <property type="evidence" value="ECO:0007669"/>
    <property type="project" value="InterPro"/>
</dbReference>
<organism evidence="3 4">
    <name type="scientific">Stephania japonica</name>
    <dbReference type="NCBI Taxonomy" id="461633"/>
    <lineage>
        <taxon>Eukaryota</taxon>
        <taxon>Viridiplantae</taxon>
        <taxon>Streptophyta</taxon>
        <taxon>Embryophyta</taxon>
        <taxon>Tracheophyta</taxon>
        <taxon>Spermatophyta</taxon>
        <taxon>Magnoliopsida</taxon>
        <taxon>Ranunculales</taxon>
        <taxon>Menispermaceae</taxon>
        <taxon>Menispermoideae</taxon>
        <taxon>Cissampelideae</taxon>
        <taxon>Stephania</taxon>
    </lineage>
</organism>
<feature type="compositionally biased region" description="Low complexity" evidence="2">
    <location>
        <begin position="224"/>
        <end position="237"/>
    </location>
</feature>
<dbReference type="InterPro" id="IPR036461">
    <property type="entry name" value="Urease_betasu_sf"/>
</dbReference>
<evidence type="ECO:0000256" key="2">
    <source>
        <dbReference type="SAM" id="MobiDB-lite"/>
    </source>
</evidence>
<dbReference type="Pfam" id="PF00699">
    <property type="entry name" value="Urease_beta"/>
    <property type="match status" value="1"/>
</dbReference>
<dbReference type="InterPro" id="IPR002019">
    <property type="entry name" value="Urease_beta-like"/>
</dbReference>
<feature type="compositionally biased region" description="Basic and acidic residues" evidence="2">
    <location>
        <begin position="462"/>
        <end position="474"/>
    </location>
</feature>
<sequence length="484" mass="53266">MKEFLLYTVPSRDNFPELEKHIVLGKIIYEKGDIVLNSRRRAVTIYVVNSGDRPIQVLDEHWHLFGFFVSVITPSLSFGLDPSLVISLVGVGATTPSPYRPTTGGSFNNYLFSGFMARSNGQPLPRGRTVPRGGRGIPSGRPRPAGSDATHTIGTSIPAEPHGLSVRGGRGGRDGRGCGTVSSLSILGSRSLGHELYSASPSPSIPSPSQVLSTSSSRTIPNYPLQSPSVSSSLVASNEGRTGSQVAGAPRAPQRRGIHFLWESAIHDDLVRAAYDTMASIKYTALMSKLKKNRVQPDFVIDEAWRRYLGYWKSEYFLIGSKQASKNKNTEVEGPGIGVSKHGGGSMSFVTTNERLAQLKRRRQELTQATPNQQVDEMALYYDVVGDCPKGRVYSHGREDMMILEPMVPCSDFNNIADQLRHVVAFMRSQFGMTMDRAGPSQPLPPPQEQQQQVQMDPADPLQHDDVDRERQDWVVEDVQIEDT</sequence>
<feature type="region of interest" description="Disordered" evidence="2">
    <location>
        <begin position="434"/>
        <end position="484"/>
    </location>
</feature>
<evidence type="ECO:0000256" key="1">
    <source>
        <dbReference type="ARBA" id="ARBA00022801"/>
    </source>
</evidence>
<keyword evidence="1" id="KW-0378">Hydrolase</keyword>
<reference evidence="3 4" key="1">
    <citation type="submission" date="2024-01" db="EMBL/GenBank/DDBJ databases">
        <title>Genome assemblies of Stephania.</title>
        <authorList>
            <person name="Yang L."/>
        </authorList>
    </citation>
    <scope>NUCLEOTIDE SEQUENCE [LARGE SCALE GENOMIC DNA]</scope>
    <source>
        <strain evidence="3">QJT</strain>
        <tissue evidence="3">Leaf</tissue>
    </source>
</reference>